<keyword evidence="2" id="KW-1185">Reference proteome</keyword>
<organism evidence="1 2">
    <name type="scientific">Cirrhinus molitorella</name>
    <name type="common">mud carp</name>
    <dbReference type="NCBI Taxonomy" id="172907"/>
    <lineage>
        <taxon>Eukaryota</taxon>
        <taxon>Metazoa</taxon>
        <taxon>Chordata</taxon>
        <taxon>Craniata</taxon>
        <taxon>Vertebrata</taxon>
        <taxon>Euteleostomi</taxon>
        <taxon>Actinopterygii</taxon>
        <taxon>Neopterygii</taxon>
        <taxon>Teleostei</taxon>
        <taxon>Ostariophysi</taxon>
        <taxon>Cypriniformes</taxon>
        <taxon>Cyprinidae</taxon>
        <taxon>Labeoninae</taxon>
        <taxon>Labeonini</taxon>
        <taxon>Cirrhinus</taxon>
    </lineage>
</organism>
<protein>
    <submittedName>
        <fullName evidence="1">Uncharacterized protein</fullName>
    </submittedName>
</protein>
<dbReference type="EMBL" id="JAUYZG010000022">
    <property type="protein sequence ID" value="KAK2873028.1"/>
    <property type="molecule type" value="Genomic_DNA"/>
</dbReference>
<gene>
    <name evidence="1" type="ORF">Q8A67_022925</name>
</gene>
<sequence length="238" mass="26542">MITFLVWKSKGSKLSIPHKTTVGQIKTTVQCVENPKGLGGVIIYDQETFTMSKQHLFDPREDNWNIQPRILKGNICGKFAQEHPVDKHTLLTQEALADELSSNQAQISIQCKDNSEVQDGMVLFETEDFPMVNILCPTIVEDRPDDAYPAVWIGVKIFPDVELEQQIFLCPSAASTVSRAADGPHRTSSYSAVRLQWNNTSFLWPSASPEAGAPGALWKLRWHSALEAYRLQPMATGS</sequence>
<evidence type="ECO:0000313" key="1">
    <source>
        <dbReference type="EMBL" id="KAK2873028.1"/>
    </source>
</evidence>
<dbReference type="Proteomes" id="UP001187343">
    <property type="component" value="Unassembled WGS sequence"/>
</dbReference>
<name>A0AA88P7M6_9TELE</name>
<comment type="caution">
    <text evidence="1">The sequence shown here is derived from an EMBL/GenBank/DDBJ whole genome shotgun (WGS) entry which is preliminary data.</text>
</comment>
<dbReference type="AlphaFoldDB" id="A0AA88P7M6"/>
<reference evidence="1" key="1">
    <citation type="submission" date="2023-08" db="EMBL/GenBank/DDBJ databases">
        <title>Chromosome-level Genome Assembly of mud carp (Cirrhinus molitorella).</title>
        <authorList>
            <person name="Liu H."/>
        </authorList>
    </citation>
    <scope>NUCLEOTIDE SEQUENCE</scope>
    <source>
        <strain evidence="1">Prfri</strain>
        <tissue evidence="1">Muscle</tissue>
    </source>
</reference>
<proteinExistence type="predicted"/>
<accession>A0AA88P7M6</accession>
<evidence type="ECO:0000313" key="2">
    <source>
        <dbReference type="Proteomes" id="UP001187343"/>
    </source>
</evidence>